<feature type="repeat" description="ANK" evidence="7">
    <location>
        <begin position="256"/>
        <end position="277"/>
    </location>
</feature>
<dbReference type="Pfam" id="PF12796">
    <property type="entry name" value="Ank_2"/>
    <property type="match status" value="3"/>
</dbReference>
<dbReference type="EMBL" id="JAVXUP010003420">
    <property type="protein sequence ID" value="KAK2998997.1"/>
    <property type="molecule type" value="Genomic_DNA"/>
</dbReference>
<evidence type="ECO:0000256" key="1">
    <source>
        <dbReference type="ARBA" id="ARBA00004141"/>
    </source>
</evidence>
<dbReference type="SUPFAM" id="SSF48403">
    <property type="entry name" value="Ankyrin repeat"/>
    <property type="match status" value="1"/>
</dbReference>
<dbReference type="InterPro" id="IPR002110">
    <property type="entry name" value="Ankyrin_rpt"/>
</dbReference>
<dbReference type="InterPro" id="IPR036770">
    <property type="entry name" value="Ankyrin_rpt-contain_sf"/>
</dbReference>
<evidence type="ECO:0000259" key="8">
    <source>
        <dbReference type="Pfam" id="PF13962"/>
    </source>
</evidence>
<feature type="repeat" description="ANK" evidence="7">
    <location>
        <begin position="115"/>
        <end position="147"/>
    </location>
</feature>
<protein>
    <recommendedName>
        <fullName evidence="8">PGG domain-containing protein</fullName>
    </recommendedName>
</protein>
<dbReference type="PANTHER" id="PTHR24186:SF50">
    <property type="entry name" value="ANKYRIN REPEAT-CONTAINING PROTEIN ITN1-LIKE ISOFORM X1"/>
    <property type="match status" value="1"/>
</dbReference>
<reference evidence="9" key="1">
    <citation type="submission" date="2022-12" db="EMBL/GenBank/DDBJ databases">
        <title>Draft genome assemblies for two species of Escallonia (Escalloniales).</title>
        <authorList>
            <person name="Chanderbali A."/>
            <person name="Dervinis C."/>
            <person name="Anghel I."/>
            <person name="Soltis D."/>
            <person name="Soltis P."/>
            <person name="Zapata F."/>
        </authorList>
    </citation>
    <scope>NUCLEOTIDE SEQUENCE</scope>
    <source>
        <strain evidence="9">UCBG64.0493</strain>
        <tissue evidence="9">Leaf</tissue>
    </source>
</reference>
<keyword evidence="2" id="KW-0812">Transmembrane</keyword>
<evidence type="ECO:0000313" key="9">
    <source>
        <dbReference type="EMBL" id="KAK2998997.1"/>
    </source>
</evidence>
<evidence type="ECO:0000256" key="4">
    <source>
        <dbReference type="ARBA" id="ARBA00022989"/>
    </source>
</evidence>
<sequence length="486" mass="53819">MHPKLYNAAAGGRVDDLLEFGDQLEVQLTPNNNTVLHIAATFGHRRSVNWVLANRPSLLCRVNVKENTALHLSAREGHCKVVQALIESARSRPPDQGLGKGIGAVREMLRMVNGDGDTALHEAVQYRRLDVARVLIEEDPEFSHPPNTSQETPLYLAAEKGLDDCVFRILNTCREPSYGGPGGRTALHAAVIFDSEGNTRELLNWSGGQLSKAADEHGWTPIHYAACLGHEKRVRQICSIDERSKEMGYLAANGDEKKTALHLAASHSHVNIVKFLFAYYPDCAEMVTSRGQNILHIAVKDMQEDVITFVLEHPLLSSLINQKDNDGNTPLHLLAASSNVLSSGLVNHPRVEKMAFNKENLTPLDIACSDKYRSTFISLQKGLAFAFRSHIDLDDSDLFFSISSLKTTLQDIIRKKLKKAGALGQRDLISRDEITQRKRDWVKHGKELDFIRRVAQTHLIVATLVATVTFAAGFTLPGGYESNDVP</sequence>
<evidence type="ECO:0000256" key="2">
    <source>
        <dbReference type="ARBA" id="ARBA00022692"/>
    </source>
</evidence>
<keyword evidence="4" id="KW-1133">Transmembrane helix</keyword>
<proteinExistence type="predicted"/>
<keyword evidence="10" id="KW-1185">Reference proteome</keyword>
<gene>
    <name evidence="9" type="ORF">RJ639_023362</name>
</gene>
<dbReference type="PROSITE" id="PS50297">
    <property type="entry name" value="ANK_REP_REGION"/>
    <property type="match status" value="2"/>
</dbReference>
<comment type="subcellular location">
    <subcellularLocation>
        <location evidence="1">Membrane</location>
        <topology evidence="1">Multi-pass membrane protein</topology>
    </subcellularLocation>
</comment>
<dbReference type="InterPro" id="IPR026961">
    <property type="entry name" value="PGG_dom"/>
</dbReference>
<name>A0AA89ADX9_9ASTE</name>
<evidence type="ECO:0000256" key="6">
    <source>
        <dbReference type="ARBA" id="ARBA00023136"/>
    </source>
</evidence>
<organism evidence="9 10">
    <name type="scientific">Escallonia herrerae</name>
    <dbReference type="NCBI Taxonomy" id="1293975"/>
    <lineage>
        <taxon>Eukaryota</taxon>
        <taxon>Viridiplantae</taxon>
        <taxon>Streptophyta</taxon>
        <taxon>Embryophyta</taxon>
        <taxon>Tracheophyta</taxon>
        <taxon>Spermatophyta</taxon>
        <taxon>Magnoliopsida</taxon>
        <taxon>eudicotyledons</taxon>
        <taxon>Gunneridae</taxon>
        <taxon>Pentapetalae</taxon>
        <taxon>asterids</taxon>
        <taxon>campanulids</taxon>
        <taxon>Escalloniales</taxon>
        <taxon>Escalloniaceae</taxon>
        <taxon>Escallonia</taxon>
    </lineage>
</organism>
<evidence type="ECO:0000313" key="10">
    <source>
        <dbReference type="Proteomes" id="UP001188597"/>
    </source>
</evidence>
<dbReference type="Gene3D" id="1.25.40.20">
    <property type="entry name" value="Ankyrin repeat-containing domain"/>
    <property type="match status" value="3"/>
</dbReference>
<dbReference type="AlphaFoldDB" id="A0AA89ADX9"/>
<dbReference type="PANTHER" id="PTHR24186">
    <property type="entry name" value="PROTEIN PHOSPHATASE 1 REGULATORY SUBUNIT"/>
    <property type="match status" value="1"/>
</dbReference>
<dbReference type="PROSITE" id="PS50088">
    <property type="entry name" value="ANK_REPEAT"/>
    <property type="match status" value="2"/>
</dbReference>
<dbReference type="SMART" id="SM00248">
    <property type="entry name" value="ANK"/>
    <property type="match status" value="9"/>
</dbReference>
<evidence type="ECO:0000256" key="7">
    <source>
        <dbReference type="PROSITE-ProRule" id="PRU00023"/>
    </source>
</evidence>
<comment type="caution">
    <text evidence="9">The sequence shown here is derived from an EMBL/GenBank/DDBJ whole genome shotgun (WGS) entry which is preliminary data.</text>
</comment>
<keyword evidence="6" id="KW-0472">Membrane</keyword>
<keyword evidence="5 7" id="KW-0040">ANK repeat</keyword>
<evidence type="ECO:0000256" key="3">
    <source>
        <dbReference type="ARBA" id="ARBA00022737"/>
    </source>
</evidence>
<dbReference type="Pfam" id="PF13962">
    <property type="entry name" value="PGG"/>
    <property type="match status" value="1"/>
</dbReference>
<evidence type="ECO:0000256" key="5">
    <source>
        <dbReference type="ARBA" id="ARBA00023043"/>
    </source>
</evidence>
<feature type="domain" description="PGG" evidence="8">
    <location>
        <begin position="452"/>
        <end position="484"/>
    </location>
</feature>
<keyword evidence="3" id="KW-0677">Repeat</keyword>
<dbReference type="Pfam" id="PF00023">
    <property type="entry name" value="Ank"/>
    <property type="match status" value="1"/>
</dbReference>
<dbReference type="Proteomes" id="UP001188597">
    <property type="component" value="Unassembled WGS sequence"/>
</dbReference>
<dbReference type="GO" id="GO:0005886">
    <property type="term" value="C:plasma membrane"/>
    <property type="evidence" value="ECO:0007669"/>
    <property type="project" value="TreeGrafter"/>
</dbReference>
<accession>A0AA89ADX9</accession>